<evidence type="ECO:0000256" key="1">
    <source>
        <dbReference type="SAM" id="MobiDB-lite"/>
    </source>
</evidence>
<dbReference type="EMBL" id="JBDPZD010000001">
    <property type="protein sequence ID" value="MEO3690046.1"/>
    <property type="molecule type" value="Genomic_DNA"/>
</dbReference>
<evidence type="ECO:0000313" key="3">
    <source>
        <dbReference type="EMBL" id="MEO3690046.1"/>
    </source>
</evidence>
<sequence length="388" mass="42068">MHGRLNPTVVAAKASVARHAPGSFGATIIKHAQQTAALEKLKFLLDHGEGYELICLVGPTGVGKSTLANRLLDDVVARERHAMFEDRDLVPVISTVAIASGHRAFDWKVLYHDALVAVGEPLAMDRRPTPESRERQFKNVGESLTGATLRLRLVEELRRRRVKYWFIDEAQHILMGARAGGAADQYDVLKSIAQSAGVKLILIGTYQLLVHLQVSAQLARRTEVVHFGRYGASDATDKNNFASCVSGLLQRCGAEIVPNPIENFDFFYSGAVGCVGILKDWCARAMSRAKMAGRADLQIEDFRHTRLSGLAIKRIVEDIQTGEDLASPDTDRRILSLVLGPAPSNRPTSTSKPGASSAPGRRREVGVRSPTRDAVPAVPGGFVGGSHA</sequence>
<evidence type="ECO:0000313" key="4">
    <source>
        <dbReference type="Proteomes" id="UP001495147"/>
    </source>
</evidence>
<dbReference type="SUPFAM" id="SSF52540">
    <property type="entry name" value="P-loop containing nucleoside triphosphate hydrolases"/>
    <property type="match status" value="1"/>
</dbReference>
<feature type="compositionally biased region" description="Polar residues" evidence="1">
    <location>
        <begin position="345"/>
        <end position="354"/>
    </location>
</feature>
<proteinExistence type="predicted"/>
<keyword evidence="4" id="KW-1185">Reference proteome</keyword>
<name>A0ABV0FYI7_9BURK</name>
<dbReference type="Pfam" id="PF13401">
    <property type="entry name" value="AAA_22"/>
    <property type="match status" value="1"/>
</dbReference>
<dbReference type="Proteomes" id="UP001495147">
    <property type="component" value="Unassembled WGS sequence"/>
</dbReference>
<dbReference type="InterPro" id="IPR049945">
    <property type="entry name" value="AAA_22"/>
</dbReference>
<comment type="caution">
    <text evidence="3">The sequence shown here is derived from an EMBL/GenBank/DDBJ whole genome shotgun (WGS) entry which is preliminary data.</text>
</comment>
<dbReference type="Gene3D" id="3.40.50.300">
    <property type="entry name" value="P-loop containing nucleotide triphosphate hydrolases"/>
    <property type="match status" value="1"/>
</dbReference>
<reference evidence="3 4" key="1">
    <citation type="submission" date="2024-05" db="EMBL/GenBank/DDBJ databases">
        <title>Roseateles sp. DJS-2-20 16S ribosomal RNA gene Genome sequencing and assembly.</title>
        <authorList>
            <person name="Woo H."/>
        </authorList>
    </citation>
    <scope>NUCLEOTIDE SEQUENCE [LARGE SCALE GENOMIC DNA]</scope>
    <source>
        <strain evidence="3 4">DJS-2-20</strain>
    </source>
</reference>
<protein>
    <submittedName>
        <fullName evidence="3">AAA family ATPase</fullName>
    </submittedName>
</protein>
<feature type="region of interest" description="Disordered" evidence="1">
    <location>
        <begin position="339"/>
        <end position="388"/>
    </location>
</feature>
<feature type="domain" description="AAA+ ATPase" evidence="2">
    <location>
        <begin position="50"/>
        <end position="231"/>
    </location>
</feature>
<dbReference type="SMART" id="SM00382">
    <property type="entry name" value="AAA"/>
    <property type="match status" value="1"/>
</dbReference>
<accession>A0ABV0FYI7</accession>
<dbReference type="InterPro" id="IPR003593">
    <property type="entry name" value="AAA+_ATPase"/>
</dbReference>
<dbReference type="InterPro" id="IPR027417">
    <property type="entry name" value="P-loop_NTPase"/>
</dbReference>
<evidence type="ECO:0000259" key="2">
    <source>
        <dbReference type="SMART" id="SM00382"/>
    </source>
</evidence>
<dbReference type="RefSeq" id="WP_347702881.1">
    <property type="nucleotide sequence ID" value="NZ_JBDPZD010000001.1"/>
</dbReference>
<organism evidence="3 4">
    <name type="scientific">Roseateles paludis</name>
    <dbReference type="NCBI Taxonomy" id="3145238"/>
    <lineage>
        <taxon>Bacteria</taxon>
        <taxon>Pseudomonadati</taxon>
        <taxon>Pseudomonadota</taxon>
        <taxon>Betaproteobacteria</taxon>
        <taxon>Burkholderiales</taxon>
        <taxon>Sphaerotilaceae</taxon>
        <taxon>Roseateles</taxon>
    </lineage>
</organism>
<gene>
    <name evidence="3" type="ORF">ABDJ85_01105</name>
</gene>